<dbReference type="SUPFAM" id="SSF49265">
    <property type="entry name" value="Fibronectin type III"/>
    <property type="match status" value="1"/>
</dbReference>
<keyword evidence="1" id="KW-0472">Membrane</keyword>
<dbReference type="EMBL" id="JAINUF010000001">
    <property type="protein sequence ID" value="KAJ8382241.1"/>
    <property type="molecule type" value="Genomic_DNA"/>
</dbReference>
<dbReference type="Pfam" id="PF01108">
    <property type="entry name" value="Tissue_fac"/>
    <property type="match status" value="1"/>
</dbReference>
<keyword evidence="4" id="KW-1185">Reference proteome</keyword>
<dbReference type="AlphaFoldDB" id="A0A9Q1JD34"/>
<dbReference type="InterPro" id="IPR050650">
    <property type="entry name" value="Type-II_Cytokine-TF_Rcpt"/>
</dbReference>
<feature type="transmembrane region" description="Helical" evidence="1">
    <location>
        <begin position="250"/>
        <end position="270"/>
    </location>
</feature>
<dbReference type="Gene3D" id="2.60.40.10">
    <property type="entry name" value="Immunoglobulins"/>
    <property type="match status" value="1"/>
</dbReference>
<evidence type="ECO:0000259" key="2">
    <source>
        <dbReference type="Pfam" id="PF01108"/>
    </source>
</evidence>
<dbReference type="InterPro" id="IPR003961">
    <property type="entry name" value="FN3_dom"/>
</dbReference>
<dbReference type="InterPro" id="IPR036116">
    <property type="entry name" value="FN3_sf"/>
</dbReference>
<reference evidence="3" key="1">
    <citation type="journal article" date="2023" name="Science">
        <title>Genome structures resolve the early diversification of teleost fishes.</title>
        <authorList>
            <person name="Parey E."/>
            <person name="Louis A."/>
            <person name="Montfort J."/>
            <person name="Bouchez O."/>
            <person name="Roques C."/>
            <person name="Iampietro C."/>
            <person name="Lluch J."/>
            <person name="Castinel A."/>
            <person name="Donnadieu C."/>
            <person name="Desvignes T."/>
            <person name="Floi Bucao C."/>
            <person name="Jouanno E."/>
            <person name="Wen M."/>
            <person name="Mejri S."/>
            <person name="Dirks R."/>
            <person name="Jansen H."/>
            <person name="Henkel C."/>
            <person name="Chen W.J."/>
            <person name="Zahm M."/>
            <person name="Cabau C."/>
            <person name="Klopp C."/>
            <person name="Thompson A.W."/>
            <person name="Robinson-Rechavi M."/>
            <person name="Braasch I."/>
            <person name="Lecointre G."/>
            <person name="Bobe J."/>
            <person name="Postlethwait J.H."/>
            <person name="Berthelot C."/>
            <person name="Roest Crollius H."/>
            <person name="Guiguen Y."/>
        </authorList>
    </citation>
    <scope>NUCLEOTIDE SEQUENCE</scope>
    <source>
        <strain evidence="3">WJC10195</strain>
    </source>
</reference>
<dbReference type="OrthoDB" id="8584840at2759"/>
<sequence length="458" mass="49972">MAEAVQARAALWGTLGVMSRFPWCLAVVFACVTLFTSGSEVLHCNMTVMWKDLRGLLQWDCPVHSPNTTFTVQKKTQGEPQWQAVGGCNRVTSRSCDISQAFTEFHLYNWIRLGQEDAQGSVKWSEPSMCDPLAEMVYSPPSLSVSLRGSNLTVNVTLACWPIGACPQRDCCPLSELILDLCTSITVYSETRPSRHQTYQKCGAEEKVSYEFRGLVPGQRYCAVANFTQSPVSSPLCVDLPSQTEFLRPLWLLGAVLFMLFATIPVIYCLRQQWTSAETRLPRALRSLQNGESVELRVPCEDFQEDCEGDHLSVLSLSLSESRSVLTLLPPPEAQTVSPSQGEGYCSNPLPVDTGSGQIAWDSGGMGGGLELSGIPLLFQCVVAPDLSQELRGSPPQIHTGPAGMVPAPLKLPPPLDGLRGFGVARDVPLRSVKLGTCEEDELEGLWFDLNNPSLGGT</sequence>
<dbReference type="PANTHER" id="PTHR20859:SF53">
    <property type="entry name" value="INTERLEUKIN-22 RECEPTOR SUBUNIT ALPHA-1"/>
    <property type="match status" value="1"/>
</dbReference>
<gene>
    <name evidence="3" type="ORF">SKAU_G00030190</name>
</gene>
<organism evidence="3 4">
    <name type="scientific">Synaphobranchus kaupii</name>
    <name type="common">Kaup's arrowtooth eel</name>
    <dbReference type="NCBI Taxonomy" id="118154"/>
    <lineage>
        <taxon>Eukaryota</taxon>
        <taxon>Metazoa</taxon>
        <taxon>Chordata</taxon>
        <taxon>Craniata</taxon>
        <taxon>Vertebrata</taxon>
        <taxon>Euteleostomi</taxon>
        <taxon>Actinopterygii</taxon>
        <taxon>Neopterygii</taxon>
        <taxon>Teleostei</taxon>
        <taxon>Anguilliformes</taxon>
        <taxon>Synaphobranchidae</taxon>
        <taxon>Synaphobranchus</taxon>
    </lineage>
</organism>
<keyword evidence="1" id="KW-1133">Transmembrane helix</keyword>
<accession>A0A9Q1JD34</accession>
<dbReference type="Proteomes" id="UP001152622">
    <property type="component" value="Chromosome 1"/>
</dbReference>
<feature type="domain" description="Fibronectin type-III" evidence="2">
    <location>
        <begin position="23"/>
        <end position="113"/>
    </location>
</feature>
<comment type="caution">
    <text evidence="3">The sequence shown here is derived from an EMBL/GenBank/DDBJ whole genome shotgun (WGS) entry which is preliminary data.</text>
</comment>
<name>A0A9Q1JD34_SYNKA</name>
<dbReference type="PANTHER" id="PTHR20859">
    <property type="entry name" value="INTERFERON/INTERLEUKIN RECEPTOR"/>
    <property type="match status" value="1"/>
</dbReference>
<evidence type="ECO:0000313" key="3">
    <source>
        <dbReference type="EMBL" id="KAJ8382241.1"/>
    </source>
</evidence>
<evidence type="ECO:0000256" key="1">
    <source>
        <dbReference type="SAM" id="Phobius"/>
    </source>
</evidence>
<keyword evidence="1" id="KW-0812">Transmembrane</keyword>
<evidence type="ECO:0000313" key="4">
    <source>
        <dbReference type="Proteomes" id="UP001152622"/>
    </source>
</evidence>
<dbReference type="InterPro" id="IPR013783">
    <property type="entry name" value="Ig-like_fold"/>
</dbReference>
<dbReference type="GO" id="GO:0004896">
    <property type="term" value="F:cytokine receptor activity"/>
    <property type="evidence" value="ECO:0007669"/>
    <property type="project" value="TreeGrafter"/>
</dbReference>
<proteinExistence type="predicted"/>
<protein>
    <recommendedName>
        <fullName evidence="2">Fibronectin type-III domain-containing protein</fullName>
    </recommendedName>
</protein>
<dbReference type="GO" id="GO:0005886">
    <property type="term" value="C:plasma membrane"/>
    <property type="evidence" value="ECO:0007669"/>
    <property type="project" value="TreeGrafter"/>
</dbReference>